<keyword evidence="1" id="KW-1133">Transmembrane helix</keyword>
<feature type="transmembrane region" description="Helical" evidence="1">
    <location>
        <begin position="29"/>
        <end position="48"/>
    </location>
</feature>
<accession>A0A1Y4SY99</accession>
<evidence type="ECO:0000313" key="3">
    <source>
        <dbReference type="Proteomes" id="UP000195305"/>
    </source>
</evidence>
<reference evidence="2 3" key="1">
    <citation type="journal article" date="2018" name="BMC Genomics">
        <title>Whole genome sequencing and function prediction of 133 gut anaerobes isolated from chicken caecum in pure cultures.</title>
        <authorList>
            <person name="Medvecky M."/>
            <person name="Cejkova D."/>
            <person name="Polansky O."/>
            <person name="Karasova D."/>
            <person name="Kubasova T."/>
            <person name="Cizek A."/>
            <person name="Rychlik I."/>
        </authorList>
    </citation>
    <scope>NUCLEOTIDE SEQUENCE [LARGE SCALE GENOMIC DNA]</scope>
    <source>
        <strain evidence="2 3">An13</strain>
    </source>
</reference>
<dbReference type="EMBL" id="NFLJ01000012">
    <property type="protein sequence ID" value="OUQ34909.1"/>
    <property type="molecule type" value="Genomic_DNA"/>
</dbReference>
<dbReference type="RefSeq" id="WP_087357764.1">
    <property type="nucleotide sequence ID" value="NZ_NFLJ01000012.1"/>
</dbReference>
<feature type="transmembrane region" description="Helical" evidence="1">
    <location>
        <begin position="55"/>
        <end position="73"/>
    </location>
</feature>
<keyword evidence="1" id="KW-0472">Membrane</keyword>
<evidence type="ECO:0000256" key="1">
    <source>
        <dbReference type="SAM" id="Phobius"/>
    </source>
</evidence>
<name>A0A1Y4SY99_9FIRM</name>
<sequence length="355" mass="42677">MDKRWHYLLEYIGALLCAFLANMEYSFSYMNGIHLFLWIIYFCMFLYFRETILYCFIHFFMIFAILISWIIGITTNPQIVPMIFDVIMMIVLLVLVVVMLIKRKHLHQKQNDFLINEFKDTLLRGNGTAQYPYILDEKKLSSSWQQMVDEYHHQVIYALNGAGQEYKDEHFGFADCILAGKKHQQEYLGGYWIYQSDRPTIQKQGTLWFQTVIYVSYEDCQIIYELLQDHQKWQTIQKLSSSLSKASYHHAMQILKEHEISKKHSQVLLKVIGIQDHFLDSEIILKLLKYHFQLTHYQEAVEYQCGMMYCIYCMSYQGQWFQWILEENWNLYPILYEPSIYYGKGIYQPFQKDFV</sequence>
<keyword evidence="1" id="KW-0812">Transmembrane</keyword>
<dbReference type="Proteomes" id="UP000195305">
    <property type="component" value="Unassembled WGS sequence"/>
</dbReference>
<proteinExistence type="predicted"/>
<evidence type="ECO:0000313" key="2">
    <source>
        <dbReference type="EMBL" id="OUQ34909.1"/>
    </source>
</evidence>
<dbReference type="OrthoDB" id="9926016at2"/>
<feature type="transmembrane region" description="Helical" evidence="1">
    <location>
        <begin position="7"/>
        <end position="23"/>
    </location>
</feature>
<keyword evidence="3" id="KW-1185">Reference proteome</keyword>
<feature type="transmembrane region" description="Helical" evidence="1">
    <location>
        <begin position="79"/>
        <end position="101"/>
    </location>
</feature>
<protein>
    <submittedName>
        <fullName evidence="2">Uncharacterized protein</fullName>
    </submittedName>
</protein>
<comment type="caution">
    <text evidence="2">The sequence shown here is derived from an EMBL/GenBank/DDBJ whole genome shotgun (WGS) entry which is preliminary data.</text>
</comment>
<gene>
    <name evidence="2" type="ORF">B5E75_05385</name>
</gene>
<dbReference type="AlphaFoldDB" id="A0A1Y4SY99"/>
<organism evidence="2 3">
    <name type="scientific">Massilimicrobiota timonensis</name>
    <dbReference type="NCBI Taxonomy" id="1776392"/>
    <lineage>
        <taxon>Bacteria</taxon>
        <taxon>Bacillati</taxon>
        <taxon>Bacillota</taxon>
        <taxon>Erysipelotrichia</taxon>
        <taxon>Erysipelotrichales</taxon>
        <taxon>Erysipelotrichaceae</taxon>
        <taxon>Massilimicrobiota</taxon>
    </lineage>
</organism>